<dbReference type="SUPFAM" id="SSF46785">
    <property type="entry name" value="Winged helix' DNA-binding domain"/>
    <property type="match status" value="1"/>
</dbReference>
<dbReference type="GO" id="GO:0003700">
    <property type="term" value="F:DNA-binding transcription factor activity"/>
    <property type="evidence" value="ECO:0007669"/>
    <property type="project" value="InterPro"/>
</dbReference>
<feature type="domain" description="HTH marR-type" evidence="4">
    <location>
        <begin position="1"/>
        <end position="142"/>
    </location>
</feature>
<gene>
    <name evidence="5" type="ORF">H9710_01195</name>
</gene>
<evidence type="ECO:0000313" key="6">
    <source>
        <dbReference type="Proteomes" id="UP000826793"/>
    </source>
</evidence>
<dbReference type="PROSITE" id="PS50995">
    <property type="entry name" value="HTH_MARR_2"/>
    <property type="match status" value="1"/>
</dbReference>
<reference evidence="5" key="2">
    <citation type="submission" date="2021-04" db="EMBL/GenBank/DDBJ databases">
        <authorList>
            <person name="Gilroy R."/>
        </authorList>
    </citation>
    <scope>NUCLEOTIDE SEQUENCE</scope>
    <source>
        <strain evidence="5">CHK185-1770</strain>
    </source>
</reference>
<dbReference type="InterPro" id="IPR039422">
    <property type="entry name" value="MarR/SlyA-like"/>
</dbReference>
<protein>
    <submittedName>
        <fullName evidence="5">MarR family transcriptional regulator</fullName>
    </submittedName>
</protein>
<sequence>MKEFHEARRRGEPSISHWLVICLRDVSHVMRGLYEGKGSQKRVLMVLEDLGGAVTQRELTQRLGIQPGSASEVFAKLENAGAVTRTPSQEDRRTVDIALTEAGLARAKEARAQRARRHEEMFSCLSEGEKQQLLTLLEKLREDWSSRYPAAGRGHGYGHPHGHREE</sequence>
<dbReference type="InterPro" id="IPR036388">
    <property type="entry name" value="WH-like_DNA-bd_sf"/>
</dbReference>
<dbReference type="SMART" id="SM00347">
    <property type="entry name" value="HTH_MARR"/>
    <property type="match status" value="1"/>
</dbReference>
<dbReference type="InterPro" id="IPR000835">
    <property type="entry name" value="HTH_MarR-typ"/>
</dbReference>
<dbReference type="Pfam" id="PF12802">
    <property type="entry name" value="MarR_2"/>
    <property type="match status" value="1"/>
</dbReference>
<reference evidence="5" key="1">
    <citation type="journal article" date="2021" name="PeerJ">
        <title>Extensive microbial diversity within the chicken gut microbiome revealed by metagenomics and culture.</title>
        <authorList>
            <person name="Gilroy R."/>
            <person name="Ravi A."/>
            <person name="Getino M."/>
            <person name="Pursley I."/>
            <person name="Horton D.L."/>
            <person name="Alikhan N.F."/>
            <person name="Baker D."/>
            <person name="Gharbi K."/>
            <person name="Hall N."/>
            <person name="Watson M."/>
            <person name="Adriaenssens E.M."/>
            <person name="Foster-Nyarko E."/>
            <person name="Jarju S."/>
            <person name="Secka A."/>
            <person name="Antonio M."/>
            <person name="Oren A."/>
            <person name="Chaudhuri R.R."/>
            <person name="La Ragione R."/>
            <person name="Hildebrand F."/>
            <person name="Pallen M.J."/>
        </authorList>
    </citation>
    <scope>NUCLEOTIDE SEQUENCE</scope>
    <source>
        <strain evidence="5">CHK185-1770</strain>
    </source>
</reference>
<dbReference type="InterPro" id="IPR023187">
    <property type="entry name" value="Tscrpt_reg_MarR-type_CS"/>
</dbReference>
<evidence type="ECO:0000313" key="5">
    <source>
        <dbReference type="EMBL" id="HJB97172.1"/>
    </source>
</evidence>
<evidence type="ECO:0000256" key="2">
    <source>
        <dbReference type="ARBA" id="ARBA00023125"/>
    </source>
</evidence>
<dbReference type="Gene3D" id="1.10.10.10">
    <property type="entry name" value="Winged helix-like DNA-binding domain superfamily/Winged helix DNA-binding domain"/>
    <property type="match status" value="1"/>
</dbReference>
<dbReference type="PANTHER" id="PTHR33164:SF43">
    <property type="entry name" value="HTH-TYPE TRANSCRIPTIONAL REPRESSOR YETL"/>
    <property type="match status" value="1"/>
</dbReference>
<keyword evidence="2" id="KW-0238">DNA-binding</keyword>
<dbReference type="PROSITE" id="PS01117">
    <property type="entry name" value="HTH_MARR_1"/>
    <property type="match status" value="1"/>
</dbReference>
<evidence type="ECO:0000259" key="4">
    <source>
        <dbReference type="PROSITE" id="PS50995"/>
    </source>
</evidence>
<evidence type="ECO:0000256" key="3">
    <source>
        <dbReference type="ARBA" id="ARBA00023163"/>
    </source>
</evidence>
<dbReference type="InterPro" id="IPR036390">
    <property type="entry name" value="WH_DNA-bd_sf"/>
</dbReference>
<keyword evidence="1" id="KW-0805">Transcription regulation</keyword>
<dbReference type="PRINTS" id="PR00598">
    <property type="entry name" value="HTHMARR"/>
</dbReference>
<organism evidence="5 6">
    <name type="scientific">Candidatus Acutalibacter pullicola</name>
    <dbReference type="NCBI Taxonomy" id="2838417"/>
    <lineage>
        <taxon>Bacteria</taxon>
        <taxon>Bacillati</taxon>
        <taxon>Bacillota</taxon>
        <taxon>Clostridia</taxon>
        <taxon>Eubacteriales</taxon>
        <taxon>Acutalibacteraceae</taxon>
        <taxon>Acutalibacter</taxon>
    </lineage>
</organism>
<proteinExistence type="predicted"/>
<dbReference type="PANTHER" id="PTHR33164">
    <property type="entry name" value="TRANSCRIPTIONAL REGULATOR, MARR FAMILY"/>
    <property type="match status" value="1"/>
</dbReference>
<dbReference type="Proteomes" id="UP000826793">
    <property type="component" value="Unassembled WGS sequence"/>
</dbReference>
<dbReference type="EMBL" id="DWXG01000008">
    <property type="protein sequence ID" value="HJB97172.1"/>
    <property type="molecule type" value="Genomic_DNA"/>
</dbReference>
<accession>A0A9D2SFA6</accession>
<keyword evidence="3" id="KW-0804">Transcription</keyword>
<evidence type="ECO:0000256" key="1">
    <source>
        <dbReference type="ARBA" id="ARBA00023015"/>
    </source>
</evidence>
<name>A0A9D2SFA6_9FIRM</name>
<dbReference type="AlphaFoldDB" id="A0A9D2SFA6"/>
<dbReference type="GO" id="GO:0006950">
    <property type="term" value="P:response to stress"/>
    <property type="evidence" value="ECO:0007669"/>
    <property type="project" value="TreeGrafter"/>
</dbReference>
<dbReference type="GO" id="GO:0003677">
    <property type="term" value="F:DNA binding"/>
    <property type="evidence" value="ECO:0007669"/>
    <property type="project" value="UniProtKB-KW"/>
</dbReference>
<comment type="caution">
    <text evidence="5">The sequence shown here is derived from an EMBL/GenBank/DDBJ whole genome shotgun (WGS) entry which is preliminary data.</text>
</comment>